<feature type="transmembrane region" description="Helical" evidence="1">
    <location>
        <begin position="429"/>
        <end position="447"/>
    </location>
</feature>
<feature type="transmembrane region" description="Helical" evidence="1">
    <location>
        <begin position="133"/>
        <end position="151"/>
    </location>
</feature>
<feature type="transmembrane region" description="Helical" evidence="1">
    <location>
        <begin position="55"/>
        <end position="79"/>
    </location>
</feature>
<protein>
    <submittedName>
        <fullName evidence="2">Uncharacterized protein</fullName>
    </submittedName>
</protein>
<dbReference type="AlphaFoldDB" id="W2RKW2"/>
<feature type="transmembrane region" description="Helical" evidence="1">
    <location>
        <begin position="385"/>
        <end position="409"/>
    </location>
</feature>
<name>W2RKW2_CYPE1</name>
<feature type="transmembrane region" description="Helical" evidence="1">
    <location>
        <begin position="287"/>
        <end position="308"/>
    </location>
</feature>
<dbReference type="InParanoid" id="W2RKW2"/>
<keyword evidence="1" id="KW-0812">Transmembrane</keyword>
<organism evidence="2 3">
    <name type="scientific">Cyphellophora europaea (strain CBS 101466)</name>
    <name type="common">Phialophora europaea</name>
    <dbReference type="NCBI Taxonomy" id="1220924"/>
    <lineage>
        <taxon>Eukaryota</taxon>
        <taxon>Fungi</taxon>
        <taxon>Dikarya</taxon>
        <taxon>Ascomycota</taxon>
        <taxon>Pezizomycotina</taxon>
        <taxon>Eurotiomycetes</taxon>
        <taxon>Chaetothyriomycetidae</taxon>
        <taxon>Chaetothyriales</taxon>
        <taxon>Cyphellophoraceae</taxon>
        <taxon>Cyphellophora</taxon>
    </lineage>
</organism>
<gene>
    <name evidence="2" type="ORF">HMPREF1541_08122</name>
</gene>
<dbReference type="eggNOG" id="ENOG502SM9K">
    <property type="taxonomic scope" value="Eukaryota"/>
</dbReference>
<evidence type="ECO:0000313" key="2">
    <source>
        <dbReference type="EMBL" id="ETN37132.1"/>
    </source>
</evidence>
<dbReference type="GeneID" id="19975461"/>
<accession>W2RKW2</accession>
<reference evidence="2 3" key="1">
    <citation type="submission" date="2013-03" db="EMBL/GenBank/DDBJ databases">
        <title>The Genome Sequence of Phialophora europaea CBS 101466.</title>
        <authorList>
            <consortium name="The Broad Institute Genomics Platform"/>
            <person name="Cuomo C."/>
            <person name="de Hoog S."/>
            <person name="Gorbushina A."/>
            <person name="Walker B."/>
            <person name="Young S.K."/>
            <person name="Zeng Q."/>
            <person name="Gargeya S."/>
            <person name="Fitzgerald M."/>
            <person name="Haas B."/>
            <person name="Abouelleil A."/>
            <person name="Allen A.W."/>
            <person name="Alvarado L."/>
            <person name="Arachchi H.M."/>
            <person name="Berlin A.M."/>
            <person name="Chapman S.B."/>
            <person name="Gainer-Dewar J."/>
            <person name="Goldberg J."/>
            <person name="Griggs A."/>
            <person name="Gujja S."/>
            <person name="Hansen M."/>
            <person name="Howarth C."/>
            <person name="Imamovic A."/>
            <person name="Ireland A."/>
            <person name="Larimer J."/>
            <person name="McCowan C."/>
            <person name="Murphy C."/>
            <person name="Pearson M."/>
            <person name="Poon T.W."/>
            <person name="Priest M."/>
            <person name="Roberts A."/>
            <person name="Saif S."/>
            <person name="Shea T."/>
            <person name="Sisk P."/>
            <person name="Sykes S."/>
            <person name="Wortman J."/>
            <person name="Nusbaum C."/>
            <person name="Birren B."/>
        </authorList>
    </citation>
    <scope>NUCLEOTIDE SEQUENCE [LARGE SCALE GENOMIC DNA]</scope>
    <source>
        <strain evidence="2 3">CBS 101466</strain>
    </source>
</reference>
<evidence type="ECO:0000256" key="1">
    <source>
        <dbReference type="SAM" id="Phobius"/>
    </source>
</evidence>
<dbReference type="EMBL" id="KB822724">
    <property type="protein sequence ID" value="ETN37132.1"/>
    <property type="molecule type" value="Genomic_DNA"/>
</dbReference>
<sequence length="501" mass="56477">MSPVSSFVLPTDLTPLFTVQQVVCAYPISDAWAATPRYLYYALLLATLVVRTRSWLVQVFLGAAATYAGVASIQAFILISDPSYIADGQQVSIPFVDSAAVTGNATYEALPNLWTDTSSVEISPAIMELDIDAILAVVITGYLSMLPMHCWSHTVRAYRALHLLVGLWNLLMLGGSICALVLWPSLDWNTFPFQYRFCYPDYPDGTNTNNDGWNDNTFRGSWNSTVWYTFQNLSANLQLSDNCLYPCFSTSQILRQQSSATASLNTNKNPRTSNNLSDAQYRRFDELTYFMFGAIALSTIIALVLLALNVTGLRRITRVPVHRPQLLWKVRKELWHAISQDIRAAFTMTRSTMTSPQRKYRLFQGTSRKRVQEKALSGLRLFTDLIALLCLLLATVFVPLTNIAFIVWIEWFIHRDLISKETPKQVGQWSSLAAVALVLVSALVLRAKYYIAPKTEIEADMETCRKNLAHLETLWEERLARDDPQREGNTIELLQAAIRSS</sequence>
<dbReference type="HOGENOM" id="CLU_043546_0_0_1"/>
<dbReference type="Proteomes" id="UP000030752">
    <property type="component" value="Unassembled WGS sequence"/>
</dbReference>
<dbReference type="RefSeq" id="XP_008720664.1">
    <property type="nucleotide sequence ID" value="XM_008722442.1"/>
</dbReference>
<keyword evidence="3" id="KW-1185">Reference proteome</keyword>
<feature type="transmembrane region" description="Helical" evidence="1">
    <location>
        <begin position="163"/>
        <end position="183"/>
    </location>
</feature>
<evidence type="ECO:0000313" key="3">
    <source>
        <dbReference type="Proteomes" id="UP000030752"/>
    </source>
</evidence>
<proteinExistence type="predicted"/>
<keyword evidence="1" id="KW-1133">Transmembrane helix</keyword>
<dbReference type="OrthoDB" id="3021074at2759"/>
<keyword evidence="1" id="KW-0472">Membrane</keyword>
<dbReference type="VEuPathDB" id="FungiDB:HMPREF1541_08122"/>